<reference evidence="1" key="1">
    <citation type="submission" date="2018-02" db="EMBL/GenBank/DDBJ databases">
        <title>Rhizophora mucronata_Transcriptome.</title>
        <authorList>
            <person name="Meera S.P."/>
            <person name="Sreeshan A."/>
            <person name="Augustine A."/>
        </authorList>
    </citation>
    <scope>NUCLEOTIDE SEQUENCE</scope>
    <source>
        <tissue evidence="1">Leaf</tissue>
    </source>
</reference>
<evidence type="ECO:0000313" key="1">
    <source>
        <dbReference type="EMBL" id="MBW85372.1"/>
    </source>
</evidence>
<protein>
    <submittedName>
        <fullName evidence="1">Uncharacterized protein</fullName>
    </submittedName>
</protein>
<sequence length="68" mass="8221">MQKQVDMKKKQTKRINISSMPNMVEISLFLPMKKDLNKPWSTIQSILQNTFMKNIKKKEKRQIIWLQD</sequence>
<name>A0A2P2IVX5_RHIMU</name>
<dbReference type="AlphaFoldDB" id="A0A2P2IVX5"/>
<proteinExistence type="predicted"/>
<organism evidence="1">
    <name type="scientific">Rhizophora mucronata</name>
    <name type="common">Asiatic mangrove</name>
    <dbReference type="NCBI Taxonomy" id="61149"/>
    <lineage>
        <taxon>Eukaryota</taxon>
        <taxon>Viridiplantae</taxon>
        <taxon>Streptophyta</taxon>
        <taxon>Embryophyta</taxon>
        <taxon>Tracheophyta</taxon>
        <taxon>Spermatophyta</taxon>
        <taxon>Magnoliopsida</taxon>
        <taxon>eudicotyledons</taxon>
        <taxon>Gunneridae</taxon>
        <taxon>Pentapetalae</taxon>
        <taxon>rosids</taxon>
        <taxon>fabids</taxon>
        <taxon>Malpighiales</taxon>
        <taxon>Rhizophoraceae</taxon>
        <taxon>Rhizophora</taxon>
    </lineage>
</organism>
<dbReference type="EMBL" id="GGEC01004889">
    <property type="protein sequence ID" value="MBW85372.1"/>
    <property type="molecule type" value="Transcribed_RNA"/>
</dbReference>
<accession>A0A2P2IVX5</accession>